<accession>A0ABU6B4N7</accession>
<sequence>MTVTVEHSTSEELRQRHREVLRRVGMTREEIGELAAQYTLTPEELAAWDELRSIEFLLEDA</sequence>
<reference evidence="1 2" key="1">
    <citation type="submission" date="2023-12" db="EMBL/GenBank/DDBJ databases">
        <title>novel species in genus Nocarida.</title>
        <authorList>
            <person name="Li Z."/>
        </authorList>
    </citation>
    <scope>NUCLEOTIDE SEQUENCE [LARGE SCALE GENOMIC DNA]</scope>
    <source>
        <strain evidence="1 2">CDC186</strain>
    </source>
</reference>
<organism evidence="1 2">
    <name type="scientific">Nocardia implantans</name>
    <dbReference type="NCBI Taxonomy" id="3108168"/>
    <lineage>
        <taxon>Bacteria</taxon>
        <taxon>Bacillati</taxon>
        <taxon>Actinomycetota</taxon>
        <taxon>Actinomycetes</taxon>
        <taxon>Mycobacteriales</taxon>
        <taxon>Nocardiaceae</taxon>
        <taxon>Nocardia</taxon>
    </lineage>
</organism>
<evidence type="ECO:0000313" key="2">
    <source>
        <dbReference type="Proteomes" id="UP001348098"/>
    </source>
</evidence>
<evidence type="ECO:0000313" key="1">
    <source>
        <dbReference type="EMBL" id="MEB3514418.1"/>
    </source>
</evidence>
<gene>
    <name evidence="1" type="ORF">U3653_30730</name>
</gene>
<name>A0ABU6B4N7_9NOCA</name>
<proteinExistence type="predicted"/>
<protein>
    <submittedName>
        <fullName evidence="1">Uncharacterized protein</fullName>
    </submittedName>
</protein>
<comment type="caution">
    <text evidence="1">The sequence shown here is derived from an EMBL/GenBank/DDBJ whole genome shotgun (WGS) entry which is preliminary data.</text>
</comment>
<dbReference type="RefSeq" id="WP_195083120.1">
    <property type="nucleotide sequence ID" value="NZ_JAYESH010000021.1"/>
</dbReference>
<dbReference type="EMBL" id="JAYKYQ010000018">
    <property type="protein sequence ID" value="MEB3514418.1"/>
    <property type="molecule type" value="Genomic_DNA"/>
</dbReference>
<dbReference type="Proteomes" id="UP001348098">
    <property type="component" value="Unassembled WGS sequence"/>
</dbReference>
<keyword evidence="2" id="KW-1185">Reference proteome</keyword>